<reference evidence="1" key="1">
    <citation type="submission" date="2014-09" db="EMBL/GenBank/DDBJ databases">
        <authorList>
            <person name="Magalhaes I.L.F."/>
            <person name="Oliveira U."/>
            <person name="Santos F.R."/>
            <person name="Vidigal T.H.D.A."/>
            <person name="Brescovit A.D."/>
            <person name="Santos A.J."/>
        </authorList>
    </citation>
    <scope>NUCLEOTIDE SEQUENCE</scope>
    <source>
        <tissue evidence="1">Shoot tissue taken approximately 20 cm above the soil surface</tissue>
    </source>
</reference>
<reference evidence="1" key="2">
    <citation type="journal article" date="2015" name="Data Brief">
        <title>Shoot transcriptome of the giant reed, Arundo donax.</title>
        <authorList>
            <person name="Barrero R.A."/>
            <person name="Guerrero F.D."/>
            <person name="Moolhuijzen P."/>
            <person name="Goolsby J.A."/>
            <person name="Tidwell J."/>
            <person name="Bellgard S.E."/>
            <person name="Bellgard M.I."/>
        </authorList>
    </citation>
    <scope>NUCLEOTIDE SEQUENCE</scope>
    <source>
        <tissue evidence="1">Shoot tissue taken approximately 20 cm above the soil surface</tissue>
    </source>
</reference>
<dbReference type="EMBL" id="GBRH01195371">
    <property type="protein sequence ID" value="JAE02525.1"/>
    <property type="molecule type" value="Transcribed_RNA"/>
</dbReference>
<accession>A0A0A9EP62</accession>
<organism evidence="1">
    <name type="scientific">Arundo donax</name>
    <name type="common">Giant reed</name>
    <name type="synonym">Donax arundinaceus</name>
    <dbReference type="NCBI Taxonomy" id="35708"/>
    <lineage>
        <taxon>Eukaryota</taxon>
        <taxon>Viridiplantae</taxon>
        <taxon>Streptophyta</taxon>
        <taxon>Embryophyta</taxon>
        <taxon>Tracheophyta</taxon>
        <taxon>Spermatophyta</taxon>
        <taxon>Magnoliopsida</taxon>
        <taxon>Liliopsida</taxon>
        <taxon>Poales</taxon>
        <taxon>Poaceae</taxon>
        <taxon>PACMAD clade</taxon>
        <taxon>Arundinoideae</taxon>
        <taxon>Arundineae</taxon>
        <taxon>Arundo</taxon>
    </lineage>
</organism>
<dbReference type="AlphaFoldDB" id="A0A0A9EP62"/>
<proteinExistence type="predicted"/>
<name>A0A0A9EP62_ARUDO</name>
<protein>
    <submittedName>
        <fullName evidence="1">Uncharacterized protein</fullName>
    </submittedName>
</protein>
<sequence>MAGRRRKGVALGSGWSWMSVMGSRYAALIRCMISTARGCWCLIR</sequence>
<evidence type="ECO:0000313" key="1">
    <source>
        <dbReference type="EMBL" id="JAE02525.1"/>
    </source>
</evidence>